<evidence type="ECO:0000256" key="2">
    <source>
        <dbReference type="ARBA" id="ARBA00022741"/>
    </source>
</evidence>
<dbReference type="SUPFAM" id="SSF52029">
    <property type="entry name" value="GroEL apical domain-like"/>
    <property type="match status" value="1"/>
</dbReference>
<evidence type="ECO:0000256" key="5">
    <source>
        <dbReference type="ARBA" id="ARBA00023235"/>
    </source>
</evidence>
<comment type="subunit">
    <text evidence="6 8">Forms a cylinder of 14 subunits composed of two heptameric rings stacked back-to-back. Interacts with the co-chaperonin GroES.</text>
</comment>
<reference evidence="12" key="3">
    <citation type="submission" date="2017-10" db="EMBL/GenBank/DDBJ databases">
        <authorList>
            <person name="Banno H."/>
            <person name="Chua N.-H."/>
        </authorList>
    </citation>
    <scope>NUCLEOTIDE SEQUENCE [LARGE SCALE GENOMIC DNA]</scope>
    <source>
        <strain evidence="12">Kuenenia_mbr1_ru-nijmegen</strain>
    </source>
</reference>
<dbReference type="Pfam" id="PF00118">
    <property type="entry name" value="Cpn60_TCP1"/>
    <property type="match status" value="1"/>
</dbReference>
<dbReference type="InterPro" id="IPR018370">
    <property type="entry name" value="Chaperonin_Cpn60_CS"/>
</dbReference>
<keyword evidence="5 6" id="KW-0413">Isomerase</keyword>
<evidence type="ECO:0000256" key="9">
    <source>
        <dbReference type="SAM" id="Coils"/>
    </source>
</evidence>
<dbReference type="KEGG" id="kst:KSMBR1_1935"/>
<dbReference type="EMBL" id="CP049055">
    <property type="protein sequence ID" value="QII09649.1"/>
    <property type="molecule type" value="Genomic_DNA"/>
</dbReference>
<keyword evidence="9" id="KW-0175">Coiled coil</keyword>
<comment type="subcellular location">
    <subcellularLocation>
        <location evidence="6">Cytoplasm</location>
    </subcellularLocation>
</comment>
<keyword evidence="13" id="KW-1185">Reference proteome</keyword>
<dbReference type="GO" id="GO:0051082">
    <property type="term" value="F:unfolded protein binding"/>
    <property type="evidence" value="ECO:0007669"/>
    <property type="project" value="UniProtKB-UniRule"/>
</dbReference>
<dbReference type="FunFam" id="3.50.7.10:FF:000001">
    <property type="entry name" value="60 kDa chaperonin"/>
    <property type="match status" value="1"/>
</dbReference>
<evidence type="ECO:0000313" key="13">
    <source>
        <dbReference type="Proteomes" id="UP000221734"/>
    </source>
</evidence>
<dbReference type="NCBIfam" id="NF009488">
    <property type="entry name" value="PRK12850.1"/>
    <property type="match status" value="1"/>
</dbReference>
<evidence type="ECO:0000256" key="3">
    <source>
        <dbReference type="ARBA" id="ARBA00022840"/>
    </source>
</evidence>
<feature type="binding site" evidence="6">
    <location>
        <position position="51"/>
    </location>
    <ligand>
        <name>ATP</name>
        <dbReference type="ChEBI" id="CHEBI:30616"/>
    </ligand>
</feature>
<dbReference type="GO" id="GO:0005737">
    <property type="term" value="C:cytoplasm"/>
    <property type="evidence" value="ECO:0007669"/>
    <property type="project" value="UniProtKB-SubCell"/>
</dbReference>
<evidence type="ECO:0000256" key="4">
    <source>
        <dbReference type="ARBA" id="ARBA00023186"/>
    </source>
</evidence>
<dbReference type="InterPro" id="IPR027410">
    <property type="entry name" value="TCP-1-like_intermed_sf"/>
</dbReference>
<dbReference type="NCBIfam" id="NF000592">
    <property type="entry name" value="PRK00013.1"/>
    <property type="match status" value="1"/>
</dbReference>
<dbReference type="Gene3D" id="3.50.7.10">
    <property type="entry name" value="GroEL"/>
    <property type="match status" value="1"/>
</dbReference>
<evidence type="ECO:0000256" key="7">
    <source>
        <dbReference type="RuleBase" id="RU000418"/>
    </source>
</evidence>
<keyword evidence="6" id="KW-0963">Cytoplasm</keyword>
<evidence type="ECO:0000313" key="14">
    <source>
        <dbReference type="Proteomes" id="UP000501926"/>
    </source>
</evidence>
<dbReference type="HAMAP" id="MF_00600">
    <property type="entry name" value="CH60"/>
    <property type="match status" value="1"/>
</dbReference>
<sequence>MAAKQLIYDEIARGSLRKGIRQLADVVRVTMGPTGRNVILEKGFGAPSVTKDGVTVAKEVELKNPFENMGAKMVCEVASKTSDIAGDGTTTATILAEAIFNEGMKYVTAGANPMALKRGIDKAVDVVVAELKQLSIPIKGRAEIAQVGTISANNDASIGNLLADAMDKVGKDGVITVEEAKGIETTLEIVEGMQFDKGYLSPYFITDAQNMEVVLENAYILIHEKKISSMRDLLPLLEKIAGSGKPFLIISEDVEGEALATLVVNKLRGVLSCAAVKAPGFGDRRKAMLEDIAILTNGKAITEDLGLKLENIGIEDLGVAKRITINKDNTTIIEGAATKENIQARIRQIKNQIEQTTSNYDKEKLSERLAKLAGGVAVIHVGAATEVEMNEKKARVEDALHATRAAVEEGIVPGGGIAYIRTIPALKEASKNANGDEKIGMDLIAKVLEAPLRQIANNTGADGSVVFEEVKGLSANMGYNANTGEYVDMFVAGIVDPAKVSRVALQNSASVAGLLLTTETMVTEYKEDEDEKIINGSIH</sequence>
<dbReference type="GO" id="GO:0042026">
    <property type="term" value="P:protein refolding"/>
    <property type="evidence" value="ECO:0007669"/>
    <property type="project" value="UniProtKB-UniRule"/>
</dbReference>
<evidence type="ECO:0000256" key="1">
    <source>
        <dbReference type="ARBA" id="ARBA00006607"/>
    </source>
</evidence>
<gene>
    <name evidence="6 10" type="primary">groEL</name>
    <name evidence="12" type="synonym">groEL_4</name>
    <name evidence="6" type="synonym">groL</name>
    <name evidence="11" type="ORF">KsCSTR_02700</name>
    <name evidence="12" type="ORF">KSMBR1_1935</name>
    <name evidence="10" type="ORF">kustd2216</name>
</gene>
<dbReference type="PROSITE" id="PS00296">
    <property type="entry name" value="CHAPERONINS_CPN60"/>
    <property type="match status" value="1"/>
</dbReference>
<dbReference type="InterPro" id="IPR027409">
    <property type="entry name" value="GroEL-like_apical_dom_sf"/>
</dbReference>
<feature type="binding site" evidence="6">
    <location>
        <position position="415"/>
    </location>
    <ligand>
        <name>ATP</name>
        <dbReference type="ChEBI" id="CHEBI:30616"/>
    </ligand>
</feature>
<evidence type="ECO:0000313" key="11">
    <source>
        <dbReference type="EMBL" id="QII09649.1"/>
    </source>
</evidence>
<keyword evidence="4 6" id="KW-0143">Chaperone</keyword>
<keyword evidence="2 6" id="KW-0547">Nucleotide-binding</keyword>
<dbReference type="InterPro" id="IPR027413">
    <property type="entry name" value="GROEL-like_equatorial_sf"/>
</dbReference>
<dbReference type="AlphaFoldDB" id="Q1PY41"/>
<dbReference type="RefSeq" id="WP_099325150.1">
    <property type="nucleotide sequence ID" value="NZ_CP049055.1"/>
</dbReference>
<proteinExistence type="inferred from homology"/>
<feature type="coiled-coil region" evidence="9">
    <location>
        <begin position="339"/>
        <end position="366"/>
    </location>
</feature>
<feature type="binding site" evidence="6">
    <location>
        <begin position="30"/>
        <end position="33"/>
    </location>
    <ligand>
        <name>ATP</name>
        <dbReference type="ChEBI" id="CHEBI:30616"/>
    </ligand>
</feature>
<comment type="caution">
    <text evidence="6">Lacks conserved residue(s) required for the propagation of feature annotation.</text>
</comment>
<dbReference type="SUPFAM" id="SSF54849">
    <property type="entry name" value="GroEL-intermediate domain like"/>
    <property type="match status" value="1"/>
</dbReference>
<dbReference type="Proteomes" id="UP000501926">
    <property type="component" value="Chromosome"/>
</dbReference>
<evidence type="ECO:0000256" key="6">
    <source>
        <dbReference type="HAMAP-Rule" id="MF_00600"/>
    </source>
</evidence>
<dbReference type="Proteomes" id="UP000221734">
    <property type="component" value="Chromosome Kuenenia_stuttgartiensis_MBR1"/>
</dbReference>
<dbReference type="Gene3D" id="1.10.560.10">
    <property type="entry name" value="GroEL-like equatorial domain"/>
    <property type="match status" value="1"/>
</dbReference>
<dbReference type="SUPFAM" id="SSF48592">
    <property type="entry name" value="GroEL equatorial domain-like"/>
    <property type="match status" value="1"/>
</dbReference>
<dbReference type="EMBL" id="CT573072">
    <property type="protein sequence ID" value="CAJ72961.1"/>
    <property type="molecule type" value="Genomic_DNA"/>
</dbReference>
<comment type="function">
    <text evidence="6 8">Together with its co-chaperonin GroES, plays an essential role in assisting protein folding. The GroEL-GroES system forms a nano-cage that allows encapsulation of the non-native substrate proteins and provides a physical environment optimized to promote and accelerate protein folding.</text>
</comment>
<dbReference type="NCBIfam" id="TIGR02348">
    <property type="entry name" value="GroEL"/>
    <property type="match status" value="1"/>
</dbReference>
<protein>
    <recommendedName>
        <fullName evidence="6">Chaperonin GroEL</fullName>
        <ecNumber evidence="6">5.6.1.7</ecNumber>
    </recommendedName>
    <alternativeName>
        <fullName evidence="6">60 kDa chaperonin</fullName>
    </alternativeName>
    <alternativeName>
        <fullName evidence="6">Chaperonin-60</fullName>
        <shortName evidence="6">Cpn60</shortName>
    </alternativeName>
</protein>
<reference evidence="11 14" key="5">
    <citation type="submission" date="2020-02" db="EMBL/GenBank/DDBJ databases">
        <title>Newly sequenced genome of strain CSTR1 showed variability in Candidatus Kuenenia stuttgartiensis genomes.</title>
        <authorList>
            <person name="Ding C."/>
            <person name="Adrian L."/>
        </authorList>
    </citation>
    <scope>NUCLEOTIDE SEQUENCE [LARGE SCALE GENOMIC DNA]</scope>
    <source>
        <strain evidence="11 14">CSTR1</strain>
    </source>
</reference>
<dbReference type="CDD" id="cd03344">
    <property type="entry name" value="GroEL"/>
    <property type="match status" value="1"/>
</dbReference>
<evidence type="ECO:0000313" key="10">
    <source>
        <dbReference type="EMBL" id="CAJ72961.1"/>
    </source>
</evidence>
<keyword evidence="3 6" id="KW-0067">ATP-binding</keyword>
<reference evidence="13" key="4">
    <citation type="submission" date="2017-10" db="EMBL/GenBank/DDBJ databases">
        <authorList>
            <person name="Frank J."/>
        </authorList>
    </citation>
    <scope>NUCLEOTIDE SEQUENCE [LARGE SCALE GENOMIC DNA]</scope>
</reference>
<dbReference type="GO" id="GO:0016853">
    <property type="term" value="F:isomerase activity"/>
    <property type="evidence" value="ECO:0007669"/>
    <property type="project" value="UniProtKB-KW"/>
</dbReference>
<dbReference type="InterPro" id="IPR001844">
    <property type="entry name" value="Cpn60/GroEL"/>
</dbReference>
<evidence type="ECO:0000313" key="12">
    <source>
        <dbReference type="EMBL" id="SOH04433.1"/>
    </source>
</evidence>
<dbReference type="EMBL" id="LT934425">
    <property type="protein sequence ID" value="SOH04433.1"/>
    <property type="molecule type" value="Genomic_DNA"/>
</dbReference>
<dbReference type="GO" id="GO:0005524">
    <property type="term" value="F:ATP binding"/>
    <property type="evidence" value="ECO:0007669"/>
    <property type="project" value="UniProtKB-UniRule"/>
</dbReference>
<feature type="binding site" evidence="6">
    <location>
        <position position="496"/>
    </location>
    <ligand>
        <name>ATP</name>
        <dbReference type="ChEBI" id="CHEBI:30616"/>
    </ligand>
</feature>
<dbReference type="GO" id="GO:0140662">
    <property type="term" value="F:ATP-dependent protein folding chaperone"/>
    <property type="evidence" value="ECO:0007669"/>
    <property type="project" value="InterPro"/>
</dbReference>
<comment type="similarity">
    <text evidence="1 6 7">Belongs to the chaperonin (HSP60) family.</text>
</comment>
<dbReference type="Gene3D" id="3.30.260.10">
    <property type="entry name" value="TCP-1-like chaperonin intermediate domain"/>
    <property type="match status" value="1"/>
</dbReference>
<dbReference type="NCBIfam" id="NF009487">
    <property type="entry name" value="PRK12849.1"/>
    <property type="match status" value="1"/>
</dbReference>
<feature type="binding site" evidence="6">
    <location>
        <begin position="87"/>
        <end position="91"/>
    </location>
    <ligand>
        <name>ATP</name>
        <dbReference type="ChEBI" id="CHEBI:30616"/>
    </ligand>
</feature>
<name>Q1PY41_KUEST</name>
<dbReference type="EC" id="5.6.1.7" evidence="6"/>
<accession>Q1PY41</accession>
<evidence type="ECO:0000256" key="8">
    <source>
        <dbReference type="RuleBase" id="RU000419"/>
    </source>
</evidence>
<dbReference type="OrthoDB" id="9766614at2"/>
<dbReference type="PANTHER" id="PTHR45633">
    <property type="entry name" value="60 KDA HEAT SHOCK PROTEIN, MITOCHONDRIAL"/>
    <property type="match status" value="1"/>
</dbReference>
<organism evidence="10">
    <name type="scientific">Kuenenia stuttgartiensis</name>
    <dbReference type="NCBI Taxonomy" id="174633"/>
    <lineage>
        <taxon>Bacteria</taxon>
        <taxon>Pseudomonadati</taxon>
        <taxon>Planctomycetota</taxon>
        <taxon>Candidatus Brocadiia</taxon>
        <taxon>Candidatus Brocadiales</taxon>
        <taxon>Candidatus Brocadiaceae</taxon>
        <taxon>Candidatus Kuenenia</taxon>
    </lineage>
</organism>
<reference evidence="10" key="2">
    <citation type="submission" date="2006-01" db="EMBL/GenBank/DDBJ databases">
        <authorList>
            <person name="Genoscope"/>
        </authorList>
    </citation>
    <scope>NUCLEOTIDE SEQUENCE</scope>
</reference>
<dbReference type="InterPro" id="IPR002423">
    <property type="entry name" value="Cpn60/GroEL/TCP-1"/>
</dbReference>
<dbReference type="NCBIfam" id="NF009489">
    <property type="entry name" value="PRK12851.1"/>
    <property type="match status" value="1"/>
</dbReference>
<reference evidence="10" key="1">
    <citation type="journal article" date="2006" name="Nature">
        <title>Deciphering the evolution and metabolism of an anammox bacterium from a community genome.</title>
        <authorList>
            <person name="Strous M."/>
            <person name="Pelletier E."/>
            <person name="Mangenot S."/>
            <person name="Rattei T."/>
            <person name="Lehner A."/>
            <person name="Taylor M.W."/>
            <person name="Horn M."/>
            <person name="Daims H."/>
            <person name="Bartol-Mavel D."/>
            <person name="Wincker P."/>
            <person name="Barbe V."/>
            <person name="Fonknechten N."/>
            <person name="Vallenet D."/>
            <person name="Segurens B."/>
            <person name="Schenowitz-Truong C."/>
            <person name="Medigue C."/>
            <person name="Collingro A."/>
            <person name="Snel B."/>
            <person name="Dutilh B.E."/>
            <person name="OpDenCamp H.J.M."/>
            <person name="vanDerDrift C."/>
            <person name="Cirpus I."/>
            <person name="vanDePas-Schoonen K.T."/>
            <person name="Harhangi H.R."/>
            <person name="vanNiftrik L."/>
            <person name="Schmid M."/>
            <person name="Keltjens J."/>
            <person name="vanDeVossenberg J."/>
            <person name="Kartal B."/>
            <person name="Meier H."/>
            <person name="Frishman D."/>
            <person name="Huynen M.A."/>
            <person name="Mewes H."/>
            <person name="Weissenbach J."/>
            <person name="Jetten M.S.M."/>
            <person name="Wagner M."/>
            <person name="LePaslier D."/>
        </authorList>
    </citation>
    <scope>NUCLEOTIDE SEQUENCE</scope>
</reference>
<dbReference type="PRINTS" id="PR00298">
    <property type="entry name" value="CHAPERONIN60"/>
</dbReference>